<dbReference type="PANTHER" id="PTHR24070">
    <property type="entry name" value="RAS, DI-RAS, AND RHEB FAMILY MEMBERS OF SMALL GTPASE SUPERFAMILY"/>
    <property type="match status" value="1"/>
</dbReference>
<gene>
    <name evidence="3" type="ORF">RFI_23462</name>
</gene>
<evidence type="ECO:0000313" key="4">
    <source>
        <dbReference type="Proteomes" id="UP000023152"/>
    </source>
</evidence>
<name>X6MJ97_RETFI</name>
<evidence type="ECO:0000256" key="2">
    <source>
        <dbReference type="ARBA" id="ARBA00023134"/>
    </source>
</evidence>
<dbReference type="EMBL" id="ASPP01020330">
    <property type="protein sequence ID" value="ETO13909.1"/>
    <property type="molecule type" value="Genomic_DNA"/>
</dbReference>
<dbReference type="Gene3D" id="3.40.50.300">
    <property type="entry name" value="P-loop containing nucleotide triphosphate hydrolases"/>
    <property type="match status" value="1"/>
</dbReference>
<dbReference type="Pfam" id="PF00071">
    <property type="entry name" value="Ras"/>
    <property type="match status" value="1"/>
</dbReference>
<dbReference type="NCBIfam" id="TIGR00231">
    <property type="entry name" value="small_GTP"/>
    <property type="match status" value="1"/>
</dbReference>
<dbReference type="CDD" id="cd00876">
    <property type="entry name" value="Ras"/>
    <property type="match status" value="1"/>
</dbReference>
<dbReference type="InterPro" id="IPR005225">
    <property type="entry name" value="Small_GTP-bd"/>
</dbReference>
<dbReference type="OMA" id="NGNDQCC"/>
<dbReference type="InterPro" id="IPR020849">
    <property type="entry name" value="Small_GTPase_Ras-type"/>
</dbReference>
<keyword evidence="1" id="KW-0547">Nucleotide-binding</keyword>
<dbReference type="OrthoDB" id="5976022at2759"/>
<dbReference type="GO" id="GO:0003924">
    <property type="term" value="F:GTPase activity"/>
    <property type="evidence" value="ECO:0007669"/>
    <property type="project" value="InterPro"/>
</dbReference>
<protein>
    <submittedName>
        <fullName evidence="3">Ras GTPase</fullName>
    </submittedName>
</protein>
<dbReference type="GO" id="GO:0016020">
    <property type="term" value="C:membrane"/>
    <property type="evidence" value="ECO:0007669"/>
    <property type="project" value="InterPro"/>
</dbReference>
<sequence length="189" mass="21397">MTAEFKITVLGGGAVGKSALTIRFITGEFEQIYDPTIEDSYSKQVGNDVIHILDTAGQEEFSALQDQWIRDVSKKTKIKLQNQKHSLVEAANIRDKIIRTIDIDPEKGKLPLVLVGNKCDLEHERAVSREEAEEKSKEWKCYWLEASAKEKINIDEVFLECVEQIRKKKPKGPSHNATEAKKPGFCILL</sequence>
<dbReference type="SMART" id="SM00175">
    <property type="entry name" value="RAB"/>
    <property type="match status" value="1"/>
</dbReference>
<comment type="caution">
    <text evidence="3">The sequence shown here is derived from an EMBL/GenBank/DDBJ whole genome shotgun (WGS) entry which is preliminary data.</text>
</comment>
<dbReference type="InterPro" id="IPR001806">
    <property type="entry name" value="Small_GTPase"/>
</dbReference>
<dbReference type="SMART" id="SM00173">
    <property type="entry name" value="RAS"/>
    <property type="match status" value="1"/>
</dbReference>
<dbReference type="SMART" id="SM00174">
    <property type="entry name" value="RHO"/>
    <property type="match status" value="1"/>
</dbReference>
<evidence type="ECO:0000313" key="3">
    <source>
        <dbReference type="EMBL" id="ETO13909.1"/>
    </source>
</evidence>
<dbReference type="PROSITE" id="PS51419">
    <property type="entry name" value="RAB"/>
    <property type="match status" value="1"/>
</dbReference>
<dbReference type="SUPFAM" id="SSF52540">
    <property type="entry name" value="P-loop containing nucleoside triphosphate hydrolases"/>
    <property type="match status" value="1"/>
</dbReference>
<reference evidence="3 4" key="1">
    <citation type="journal article" date="2013" name="Curr. Biol.">
        <title>The Genome of the Foraminiferan Reticulomyxa filosa.</title>
        <authorList>
            <person name="Glockner G."/>
            <person name="Hulsmann N."/>
            <person name="Schleicher M."/>
            <person name="Noegel A.A."/>
            <person name="Eichinger L."/>
            <person name="Gallinger C."/>
            <person name="Pawlowski J."/>
            <person name="Sierra R."/>
            <person name="Euteneuer U."/>
            <person name="Pillet L."/>
            <person name="Moustafa A."/>
            <person name="Platzer M."/>
            <person name="Groth M."/>
            <person name="Szafranski K."/>
            <person name="Schliwa M."/>
        </authorList>
    </citation>
    <scope>NUCLEOTIDE SEQUENCE [LARGE SCALE GENOMIC DNA]</scope>
</reference>
<dbReference type="InterPro" id="IPR027417">
    <property type="entry name" value="P-loop_NTPase"/>
</dbReference>
<accession>X6MJ97</accession>
<dbReference type="PRINTS" id="PR00449">
    <property type="entry name" value="RASTRNSFRMNG"/>
</dbReference>
<dbReference type="Proteomes" id="UP000023152">
    <property type="component" value="Unassembled WGS sequence"/>
</dbReference>
<dbReference type="AlphaFoldDB" id="X6MJ97"/>
<proteinExistence type="predicted"/>
<dbReference type="GO" id="GO:0007165">
    <property type="term" value="P:signal transduction"/>
    <property type="evidence" value="ECO:0007669"/>
    <property type="project" value="InterPro"/>
</dbReference>
<dbReference type="PROSITE" id="PS51421">
    <property type="entry name" value="RAS"/>
    <property type="match status" value="1"/>
</dbReference>
<keyword evidence="2" id="KW-0342">GTP-binding</keyword>
<organism evidence="3 4">
    <name type="scientific">Reticulomyxa filosa</name>
    <dbReference type="NCBI Taxonomy" id="46433"/>
    <lineage>
        <taxon>Eukaryota</taxon>
        <taxon>Sar</taxon>
        <taxon>Rhizaria</taxon>
        <taxon>Retaria</taxon>
        <taxon>Foraminifera</taxon>
        <taxon>Monothalamids</taxon>
        <taxon>Reticulomyxidae</taxon>
        <taxon>Reticulomyxa</taxon>
    </lineage>
</organism>
<dbReference type="GO" id="GO:0005525">
    <property type="term" value="F:GTP binding"/>
    <property type="evidence" value="ECO:0007669"/>
    <property type="project" value="UniProtKB-KW"/>
</dbReference>
<evidence type="ECO:0000256" key="1">
    <source>
        <dbReference type="ARBA" id="ARBA00022741"/>
    </source>
</evidence>
<keyword evidence="4" id="KW-1185">Reference proteome</keyword>